<gene>
    <name evidence="2" type="ORF">A3860_33125</name>
</gene>
<dbReference type="AlphaFoldDB" id="A0A1V9FQ57"/>
<comment type="caution">
    <text evidence="2">The sequence shown here is derived from an EMBL/GenBank/DDBJ whole genome shotgun (WGS) entry which is preliminary data.</text>
</comment>
<evidence type="ECO:0000313" key="3">
    <source>
        <dbReference type="Proteomes" id="UP000192796"/>
    </source>
</evidence>
<evidence type="ECO:0000259" key="1">
    <source>
        <dbReference type="PROSITE" id="PS50933"/>
    </source>
</evidence>
<protein>
    <recommendedName>
        <fullName evidence="1">CHRD domain-containing protein</fullName>
    </recommendedName>
</protein>
<keyword evidence="3" id="KW-1185">Reference proteome</keyword>
<reference evidence="2 3" key="1">
    <citation type="submission" date="2016-03" db="EMBL/GenBank/DDBJ databases">
        <title>Niastella vici sp. nov., isolated from farmland soil.</title>
        <authorList>
            <person name="Chen L."/>
            <person name="Wang D."/>
            <person name="Yang S."/>
            <person name="Wang G."/>
        </authorList>
    </citation>
    <scope>NUCLEOTIDE SEQUENCE [LARGE SCALE GENOMIC DNA]</scope>
    <source>
        <strain evidence="2 3">DJ57</strain>
    </source>
</reference>
<evidence type="ECO:0000313" key="2">
    <source>
        <dbReference type="EMBL" id="OQP60509.1"/>
    </source>
</evidence>
<dbReference type="SMART" id="SM00754">
    <property type="entry name" value="CHRD"/>
    <property type="match status" value="1"/>
</dbReference>
<dbReference type="OrthoDB" id="669442at2"/>
<dbReference type="RefSeq" id="WP_081152924.1">
    <property type="nucleotide sequence ID" value="NZ_LVYD01000061.1"/>
</dbReference>
<dbReference type="EMBL" id="LVYD01000061">
    <property type="protein sequence ID" value="OQP60509.1"/>
    <property type="molecule type" value="Genomic_DNA"/>
</dbReference>
<dbReference type="STRING" id="1703345.A3860_33125"/>
<dbReference type="Pfam" id="PF07452">
    <property type="entry name" value="CHRD"/>
    <property type="match status" value="1"/>
</dbReference>
<dbReference type="Proteomes" id="UP000192796">
    <property type="component" value="Unassembled WGS sequence"/>
</dbReference>
<dbReference type="InterPro" id="IPR010895">
    <property type="entry name" value="CHRD"/>
</dbReference>
<proteinExistence type="predicted"/>
<organism evidence="2 3">
    <name type="scientific">Niastella vici</name>
    <dbReference type="NCBI Taxonomy" id="1703345"/>
    <lineage>
        <taxon>Bacteria</taxon>
        <taxon>Pseudomonadati</taxon>
        <taxon>Bacteroidota</taxon>
        <taxon>Chitinophagia</taxon>
        <taxon>Chitinophagales</taxon>
        <taxon>Chitinophagaceae</taxon>
        <taxon>Niastella</taxon>
    </lineage>
</organism>
<accession>A0A1V9FQ57</accession>
<feature type="domain" description="CHRD" evidence="1">
    <location>
        <begin position="29"/>
        <end position="163"/>
    </location>
</feature>
<sequence>MKRIITALALIAAFSIIACTKGGKLERISGDQYTITSTAGSKQLVPAIDTTSTGAFTGFYDEQSNILSFTITWNDLWRTASKDTITSVNFYGPATAETNGALVRSLPFVSTNNAASANLGLAGIRGFTTSEQADFLSGAYYFTINTKKYPNGIVRGQLAATKQ</sequence>
<name>A0A1V9FQ57_9BACT</name>
<dbReference type="PROSITE" id="PS51257">
    <property type="entry name" value="PROKAR_LIPOPROTEIN"/>
    <property type="match status" value="1"/>
</dbReference>
<dbReference type="PROSITE" id="PS50933">
    <property type="entry name" value="CHRD"/>
    <property type="match status" value="1"/>
</dbReference>